<feature type="transmembrane region" description="Helical" evidence="1">
    <location>
        <begin position="98"/>
        <end position="121"/>
    </location>
</feature>
<keyword evidence="1" id="KW-1133">Transmembrane helix</keyword>
<reference evidence="2" key="1">
    <citation type="submission" date="2022-06" db="EMBL/GenBank/DDBJ databases">
        <title>Ornithinimicrobium HY1793.</title>
        <authorList>
            <person name="Huang Y."/>
        </authorList>
    </citation>
    <scope>NUCLEOTIDE SEQUENCE</scope>
    <source>
        <strain evidence="2">HY1793</strain>
    </source>
</reference>
<proteinExistence type="predicted"/>
<accession>A0ABY4YT60</accession>
<evidence type="ECO:0000313" key="2">
    <source>
        <dbReference type="EMBL" id="USQ79332.1"/>
    </source>
</evidence>
<evidence type="ECO:0000256" key="1">
    <source>
        <dbReference type="SAM" id="Phobius"/>
    </source>
</evidence>
<keyword evidence="1" id="KW-0812">Transmembrane</keyword>
<feature type="transmembrane region" description="Helical" evidence="1">
    <location>
        <begin position="190"/>
        <end position="208"/>
    </location>
</feature>
<dbReference type="Proteomes" id="UP001056455">
    <property type="component" value="Chromosome"/>
</dbReference>
<evidence type="ECO:0000313" key="3">
    <source>
        <dbReference type="Proteomes" id="UP001056455"/>
    </source>
</evidence>
<protein>
    <recommendedName>
        <fullName evidence="4">Integral membrane protein</fullName>
    </recommendedName>
</protein>
<dbReference type="EMBL" id="CP099489">
    <property type="protein sequence ID" value="USQ79332.1"/>
    <property type="molecule type" value="Genomic_DNA"/>
</dbReference>
<dbReference type="RefSeq" id="WP_252592329.1">
    <property type="nucleotide sequence ID" value="NZ_CP099489.1"/>
</dbReference>
<keyword evidence="1" id="KW-0472">Membrane</keyword>
<name>A0ABY4YT60_9MICO</name>
<sequence length="225" mass="23910">MRVAGEETTVVDGHEPGLAGRHFPRAATAVVLWHLLRVAALWVLIGAALFWAWLTWGDPDPWTAWACGVVAVQFAVPAYTVTGLGQRLGRRSMTRGQLALGWACVLTLTITTTLVAALVLRQVEGTSPPLADLVVSTVFPALVATAGLVTLPRLWHLGTWWGAAVSIAVILITLALMAASVWLVMGAPEWLAPALWIGSVAALTLAAYQFSRVSMANMHAISDAS</sequence>
<organism evidence="2 3">
    <name type="scientific">Ornithinimicrobium faecis</name>
    <dbReference type="NCBI Taxonomy" id="2934158"/>
    <lineage>
        <taxon>Bacteria</taxon>
        <taxon>Bacillati</taxon>
        <taxon>Actinomycetota</taxon>
        <taxon>Actinomycetes</taxon>
        <taxon>Micrococcales</taxon>
        <taxon>Ornithinimicrobiaceae</taxon>
        <taxon>Ornithinimicrobium</taxon>
    </lineage>
</organism>
<keyword evidence="3" id="KW-1185">Reference proteome</keyword>
<feature type="transmembrane region" description="Helical" evidence="1">
    <location>
        <begin position="133"/>
        <end position="151"/>
    </location>
</feature>
<evidence type="ECO:0008006" key="4">
    <source>
        <dbReference type="Google" id="ProtNLM"/>
    </source>
</evidence>
<feature type="transmembrane region" description="Helical" evidence="1">
    <location>
        <begin position="62"/>
        <end position="86"/>
    </location>
</feature>
<feature type="transmembrane region" description="Helical" evidence="1">
    <location>
        <begin position="31"/>
        <end position="56"/>
    </location>
</feature>
<gene>
    <name evidence="2" type="ORF">NF556_17230</name>
</gene>
<feature type="transmembrane region" description="Helical" evidence="1">
    <location>
        <begin position="163"/>
        <end position="184"/>
    </location>
</feature>